<evidence type="ECO:0000256" key="1">
    <source>
        <dbReference type="ARBA" id="ARBA00022980"/>
    </source>
</evidence>
<dbReference type="AlphaFoldDB" id="A0A075G9V0"/>
<dbReference type="SMART" id="SM01397">
    <property type="entry name" value="Ribosomal_S3Ae"/>
    <property type="match status" value="1"/>
</dbReference>
<name>A0A075G9V0_9EURY</name>
<evidence type="ECO:0000256" key="2">
    <source>
        <dbReference type="ARBA" id="ARBA00023274"/>
    </source>
</evidence>
<feature type="region of interest" description="Disordered" evidence="3">
    <location>
        <begin position="195"/>
        <end position="256"/>
    </location>
</feature>
<protein>
    <submittedName>
        <fullName evidence="4">Ribosomal protein S3Ae (RP-S3Ae, RPS3A)</fullName>
    </submittedName>
</protein>
<dbReference type="GO" id="GO:0005840">
    <property type="term" value="C:ribosome"/>
    <property type="evidence" value="ECO:0007669"/>
    <property type="project" value="UniProtKB-KW"/>
</dbReference>
<keyword evidence="1 4" id="KW-0689">Ribosomal protein</keyword>
<evidence type="ECO:0000313" key="4">
    <source>
        <dbReference type="EMBL" id="AIF00811.1"/>
    </source>
</evidence>
<organism evidence="4">
    <name type="scientific">uncultured marine group II/III euryarchaeote KM3_139_C07</name>
    <dbReference type="NCBI Taxonomy" id="1457870"/>
    <lineage>
        <taxon>Archaea</taxon>
        <taxon>Methanobacteriati</taxon>
        <taxon>Methanobacteriota</taxon>
        <taxon>environmental samples</taxon>
    </lineage>
</organism>
<proteinExistence type="predicted"/>
<dbReference type="Pfam" id="PF01015">
    <property type="entry name" value="Ribosomal_S3Ae"/>
    <property type="match status" value="1"/>
</dbReference>
<gene>
    <name evidence="4" type="primary">RP-S3Ae</name>
    <name evidence="4" type="synonym">RPS3A</name>
</gene>
<dbReference type="GO" id="GO:1990904">
    <property type="term" value="C:ribonucleoprotein complex"/>
    <property type="evidence" value="ECO:0007669"/>
    <property type="project" value="UniProtKB-KW"/>
</dbReference>
<sequence>MAKVKKKVLKSKKKFWFQVVAPKMFGEQVIGESYVSDSQLMNKKNLTVNLRALTDDIKNQNVKIGFVVNDVREHKAHCSIISYKLLPAAIKRMISRGKVRVDDFFVGKTSDNVSVRIKMIMVTINVTSNSVVTHMRKEARELLRQRISKLTYDGLLQELIAHRLQFSLKKELKKVYPLRACEIRSLTLEGKKRVVEQEDEKNLQSSASQNKVEEKDLQKKEDEKPVEPVKEEPKVEEKPAKPAKKPKKTKATKKEK</sequence>
<dbReference type="EMBL" id="KF900602">
    <property type="protein sequence ID" value="AIF00811.1"/>
    <property type="molecule type" value="Genomic_DNA"/>
</dbReference>
<accession>A0A075G9V0</accession>
<dbReference type="InterPro" id="IPR001593">
    <property type="entry name" value="Ribosomal_eS1"/>
</dbReference>
<feature type="compositionally biased region" description="Basic residues" evidence="3">
    <location>
        <begin position="241"/>
        <end position="256"/>
    </location>
</feature>
<evidence type="ECO:0000256" key="3">
    <source>
        <dbReference type="SAM" id="MobiDB-lite"/>
    </source>
</evidence>
<keyword evidence="2" id="KW-0687">Ribonucleoprotein</keyword>
<reference evidence="4" key="1">
    <citation type="journal article" date="2014" name="Genome Biol. Evol.">
        <title>Pangenome evidence for extensive interdomain horizontal transfer affecting lineage core and shell genes in uncultured planktonic thaumarchaeota and euryarchaeota.</title>
        <authorList>
            <person name="Deschamps P."/>
            <person name="Zivanovic Y."/>
            <person name="Moreira D."/>
            <person name="Rodriguez-Valera F."/>
            <person name="Lopez-Garcia P."/>
        </authorList>
    </citation>
    <scope>NUCLEOTIDE SEQUENCE</scope>
</reference>
<dbReference type="GO" id="GO:0003735">
    <property type="term" value="F:structural constituent of ribosome"/>
    <property type="evidence" value="ECO:0007669"/>
    <property type="project" value="InterPro"/>
</dbReference>
<dbReference type="GO" id="GO:0006412">
    <property type="term" value="P:translation"/>
    <property type="evidence" value="ECO:0007669"/>
    <property type="project" value="InterPro"/>
</dbReference>
<feature type="compositionally biased region" description="Basic and acidic residues" evidence="3">
    <location>
        <begin position="211"/>
        <end position="240"/>
    </location>
</feature>